<evidence type="ECO:0000313" key="1">
    <source>
        <dbReference type="EMBL" id="MEW9492286.1"/>
    </source>
</evidence>
<dbReference type="Proteomes" id="UP000053480">
    <property type="component" value="Unassembled WGS sequence"/>
</dbReference>
<sequence length="235" mass="25622">MAFNGIGGYLNKPGEIPFEFVVAYFIVMPVVIFLLAKRNGSLKSFKTVDWVYIGIGAAAATAWEFFVGPILDRAFPQSLSAYVAFGFWGRMFILLVVAALVRKPGVGIVSLFLFDVLADLFHYGFGGQPLYFIYESLTYGAFIDLMIAITRGHIFGLGLNSHQTALAVLEGGIIGFLWSIPEPILYEAFLRSFIYGAIVDWQKVIFDLVTGIPGTTIVGAIGGLSSNRVGRAVQV</sequence>
<accession>A0ACC6TQY3</accession>
<dbReference type="EMBL" id="JZWS03000020">
    <property type="protein sequence ID" value="MEW9492286.1"/>
    <property type="molecule type" value="Genomic_DNA"/>
</dbReference>
<reference evidence="1" key="1">
    <citation type="submission" date="2024-07" db="EMBL/GenBank/DDBJ databases">
        <title>Metagenome and Metagenome-Assembled Genomes of Archaea from a hot spring from the geothermal field of Los Azufres, Mexico.</title>
        <authorList>
            <person name="Marin-Paredes R."/>
            <person name="Martinez-Romero E."/>
            <person name="Servin-Garciduenas L.E."/>
        </authorList>
    </citation>
    <scope>NUCLEOTIDE SEQUENCE</scope>
    <source>
        <strain evidence="1">AZ1-454</strain>
    </source>
</reference>
<protein>
    <submittedName>
        <fullName evidence="1">Uncharacterized protein</fullName>
    </submittedName>
</protein>
<comment type="caution">
    <text evidence="1">The sequence shown here is derived from an EMBL/GenBank/DDBJ whole genome shotgun (WGS) entry which is preliminary data.</text>
</comment>
<evidence type="ECO:0000313" key="2">
    <source>
        <dbReference type="Proteomes" id="UP000053480"/>
    </source>
</evidence>
<gene>
    <name evidence="1" type="ORF">TQ35_0008825</name>
</gene>
<proteinExistence type="predicted"/>
<organism evidence="1 2">
    <name type="scientific">Candidatus Aramenus sulfurataquae</name>
    <dbReference type="NCBI Taxonomy" id="1326980"/>
    <lineage>
        <taxon>Archaea</taxon>
        <taxon>Thermoproteota</taxon>
        <taxon>Thermoprotei</taxon>
        <taxon>Sulfolobales</taxon>
        <taxon>Sulfolobaceae</taxon>
        <taxon>Candidatus Aramenus</taxon>
    </lineage>
</organism>
<name>A0ACC6TQY3_9CREN</name>